<keyword evidence="5" id="KW-0131">Cell cycle</keyword>
<comment type="subcellular location">
    <subcellularLocation>
        <location evidence="1">Nucleus</location>
    </subcellularLocation>
</comment>
<keyword evidence="3" id="KW-0833">Ubl conjugation pathway</keyword>
<dbReference type="OrthoDB" id="1305878at2759"/>
<feature type="compositionally biased region" description="Basic and acidic residues" evidence="6">
    <location>
        <begin position="29"/>
        <end position="43"/>
    </location>
</feature>
<keyword evidence="9" id="KW-1185">Reference proteome</keyword>
<evidence type="ECO:0000256" key="5">
    <source>
        <dbReference type="ARBA" id="ARBA00023306"/>
    </source>
</evidence>
<feature type="domain" description="E3 ubiquitin-protein ligase CHFR cysteine rich" evidence="7">
    <location>
        <begin position="101"/>
        <end position="214"/>
    </location>
</feature>
<gene>
    <name evidence="8" type="ORF">MAM1_0022d01915</name>
</gene>
<feature type="compositionally biased region" description="Low complexity" evidence="6">
    <location>
        <begin position="1"/>
        <end position="26"/>
    </location>
</feature>
<evidence type="ECO:0000256" key="4">
    <source>
        <dbReference type="ARBA" id="ARBA00023242"/>
    </source>
</evidence>
<evidence type="ECO:0000256" key="1">
    <source>
        <dbReference type="ARBA" id="ARBA00004123"/>
    </source>
</evidence>
<proteinExistence type="predicted"/>
<dbReference type="PANTHER" id="PTHR16079:SF4">
    <property type="entry name" value="E3 UBIQUITIN-PROTEIN LIGASE CHFR"/>
    <property type="match status" value="1"/>
</dbReference>
<keyword evidence="4" id="KW-0539">Nucleus</keyword>
<name>A0A0C9M1T6_9FUNG</name>
<evidence type="ECO:0000256" key="3">
    <source>
        <dbReference type="ARBA" id="ARBA00022786"/>
    </source>
</evidence>
<dbReference type="InterPro" id="IPR052256">
    <property type="entry name" value="E3_ubiquitin-ligase_CHFR"/>
</dbReference>
<dbReference type="GO" id="GO:0006511">
    <property type="term" value="P:ubiquitin-dependent protein catabolic process"/>
    <property type="evidence" value="ECO:0007669"/>
    <property type="project" value="TreeGrafter"/>
</dbReference>
<evidence type="ECO:0000313" key="9">
    <source>
        <dbReference type="Proteomes" id="UP000053815"/>
    </source>
</evidence>
<dbReference type="Pfam" id="PF17979">
    <property type="entry name" value="zf-CRD"/>
    <property type="match status" value="1"/>
</dbReference>
<organism evidence="8">
    <name type="scientific">Mucor ambiguus</name>
    <dbReference type="NCBI Taxonomy" id="91626"/>
    <lineage>
        <taxon>Eukaryota</taxon>
        <taxon>Fungi</taxon>
        <taxon>Fungi incertae sedis</taxon>
        <taxon>Mucoromycota</taxon>
        <taxon>Mucoromycotina</taxon>
        <taxon>Mucoromycetes</taxon>
        <taxon>Mucorales</taxon>
        <taxon>Mucorineae</taxon>
        <taxon>Mucoraceae</taxon>
        <taxon>Mucor</taxon>
    </lineage>
</organism>
<dbReference type="Proteomes" id="UP000053815">
    <property type="component" value="Unassembled WGS sequence"/>
</dbReference>
<dbReference type="PANTHER" id="PTHR16079">
    <property type="entry name" value="UBIQUITIN LIGASE PROTEIN CHFR"/>
    <property type="match status" value="1"/>
</dbReference>
<protein>
    <recommendedName>
        <fullName evidence="7">E3 ubiquitin-protein ligase CHFR cysteine rich domain-containing protein</fullName>
    </recommendedName>
</protein>
<evidence type="ECO:0000259" key="7">
    <source>
        <dbReference type="Pfam" id="PF17979"/>
    </source>
</evidence>
<dbReference type="STRING" id="91626.A0A0C9M1T6"/>
<evidence type="ECO:0000256" key="6">
    <source>
        <dbReference type="SAM" id="MobiDB-lite"/>
    </source>
</evidence>
<evidence type="ECO:0000256" key="2">
    <source>
        <dbReference type="ARBA" id="ARBA00022679"/>
    </source>
</evidence>
<dbReference type="GO" id="GO:0004842">
    <property type="term" value="F:ubiquitin-protein transferase activity"/>
    <property type="evidence" value="ECO:0007669"/>
    <property type="project" value="TreeGrafter"/>
</dbReference>
<dbReference type="GO" id="GO:0005634">
    <property type="term" value="C:nucleus"/>
    <property type="evidence" value="ECO:0007669"/>
    <property type="project" value="UniProtKB-SubCell"/>
</dbReference>
<dbReference type="AlphaFoldDB" id="A0A0C9M1T6"/>
<reference evidence="8" key="1">
    <citation type="submission" date="2014-09" db="EMBL/GenBank/DDBJ databases">
        <title>Draft genome sequence of an oleaginous Mucoromycotina fungus Mucor ambiguus NBRC6742.</title>
        <authorList>
            <person name="Takeda I."/>
            <person name="Yamane N."/>
            <person name="Morita T."/>
            <person name="Tamano K."/>
            <person name="Machida M."/>
            <person name="Baker S."/>
            <person name="Koike H."/>
        </authorList>
    </citation>
    <scope>NUCLEOTIDE SEQUENCE</scope>
    <source>
        <strain evidence="8">NBRC 6742</strain>
    </source>
</reference>
<dbReference type="EMBL" id="DF836311">
    <property type="protein sequence ID" value="GAN02471.1"/>
    <property type="molecule type" value="Genomic_DNA"/>
</dbReference>
<evidence type="ECO:0000313" key="8">
    <source>
        <dbReference type="EMBL" id="GAN02471.1"/>
    </source>
</evidence>
<accession>A0A0C9M1T6</accession>
<keyword evidence="2" id="KW-0808">Transferase</keyword>
<dbReference type="GO" id="GO:0016567">
    <property type="term" value="P:protein ubiquitination"/>
    <property type="evidence" value="ECO:0007669"/>
    <property type="project" value="TreeGrafter"/>
</dbReference>
<dbReference type="InterPro" id="IPR040909">
    <property type="entry name" value="CHFR_Znf-CRD"/>
</dbReference>
<feature type="region of interest" description="Disordered" evidence="6">
    <location>
        <begin position="1"/>
        <end position="47"/>
    </location>
</feature>
<sequence>MSDIAVSGTSNSEGSSSSAFASASSSPIPERRAHDEEHRHDEAESSSAAFSAAASSSSASSYQSVSNFGVMKKPCRSCSSLNNCTSYVCPLPITNENQNGFGHLLCGYCLEYMPARGFEGNEPAIDQCCSFCGVVACDEYWKCRNKSNAAKLYILSEINDICIWVKDVDSIEKKEDGHLNLAEIAVLQRYLNRAGITWASAWEDCLADLDDNLYATPIIRRMTPLGLQIYNTRRLPVYGSYGQSDNDEDAYYDRMGEEGVSPSKNLRACYSCAVTVVNGQFYGYWKGLKETGLMGHLDNRDKCTRGIKCDTQWRTPSHAERLSHVDTDENTSFF</sequence>
<dbReference type="Gene3D" id="3.30.40.140">
    <property type="match status" value="1"/>
</dbReference>